<protein>
    <recommendedName>
        <fullName evidence="1">AB hydrolase-1 domain-containing protein</fullName>
    </recommendedName>
</protein>
<evidence type="ECO:0000313" key="3">
    <source>
        <dbReference type="Proteomes" id="UP000467236"/>
    </source>
</evidence>
<keyword evidence="3" id="KW-1185">Reference proteome</keyword>
<dbReference type="Proteomes" id="UP000467236">
    <property type="component" value="Chromosome"/>
</dbReference>
<sequence length="126" mass="13400">MVDDVAAVLDDARVGSAVVYGTSYGSYVAAGVGVRHPGRVRAMILDSPVLSHHDIALIRDAIRRLLLMGERPKTTALAAKVRRLVDAGVMTASAGQVAATVYGHCGPAVLDRQLDLLHAGRTMLWR</sequence>
<dbReference type="InterPro" id="IPR029058">
    <property type="entry name" value="AB_hydrolase_fold"/>
</dbReference>
<dbReference type="GO" id="GO:0003824">
    <property type="term" value="F:catalytic activity"/>
    <property type="evidence" value="ECO:0007669"/>
    <property type="project" value="UniProtKB-ARBA"/>
</dbReference>
<dbReference type="Gene3D" id="3.40.50.1820">
    <property type="entry name" value="alpha/beta hydrolase"/>
    <property type="match status" value="1"/>
</dbReference>
<dbReference type="KEGG" id="mshj:MSHI_04970"/>
<evidence type="ECO:0000259" key="1">
    <source>
        <dbReference type="Pfam" id="PF00561"/>
    </source>
</evidence>
<dbReference type="SUPFAM" id="SSF53474">
    <property type="entry name" value="alpha/beta-Hydrolases"/>
    <property type="match status" value="1"/>
</dbReference>
<organism evidence="2 3">
    <name type="scientific">Mycobacterium shinjukuense</name>
    <dbReference type="NCBI Taxonomy" id="398694"/>
    <lineage>
        <taxon>Bacteria</taxon>
        <taxon>Bacillati</taxon>
        <taxon>Actinomycetota</taxon>
        <taxon>Actinomycetes</taxon>
        <taxon>Mycobacteriales</taxon>
        <taxon>Mycobacteriaceae</taxon>
        <taxon>Mycobacterium</taxon>
    </lineage>
</organism>
<name>A0A7I7MJT7_9MYCO</name>
<evidence type="ECO:0000313" key="2">
    <source>
        <dbReference type="EMBL" id="BBX72591.1"/>
    </source>
</evidence>
<accession>A0A7I7MJT7</accession>
<feature type="domain" description="AB hydrolase-1" evidence="1">
    <location>
        <begin position="1"/>
        <end position="71"/>
    </location>
</feature>
<dbReference type="Pfam" id="PF00561">
    <property type="entry name" value="Abhydrolase_1"/>
    <property type="match status" value="1"/>
</dbReference>
<reference evidence="2 3" key="1">
    <citation type="journal article" date="2019" name="Emerg. Microbes Infect.">
        <title>Comprehensive subspecies identification of 175 nontuberculous mycobacteria species based on 7547 genomic profiles.</title>
        <authorList>
            <person name="Matsumoto Y."/>
            <person name="Kinjo T."/>
            <person name="Motooka D."/>
            <person name="Nabeya D."/>
            <person name="Jung N."/>
            <person name="Uechi K."/>
            <person name="Horii T."/>
            <person name="Iida T."/>
            <person name="Fujita J."/>
            <person name="Nakamura S."/>
        </authorList>
    </citation>
    <scope>NUCLEOTIDE SEQUENCE [LARGE SCALE GENOMIC DNA]</scope>
    <source>
        <strain evidence="2 3">JCM 14233</strain>
    </source>
</reference>
<dbReference type="EMBL" id="AP022575">
    <property type="protein sequence ID" value="BBX72591.1"/>
    <property type="molecule type" value="Genomic_DNA"/>
</dbReference>
<gene>
    <name evidence="2" type="ORF">MSHI_04970</name>
</gene>
<dbReference type="AlphaFoldDB" id="A0A7I7MJT7"/>
<proteinExistence type="predicted"/>
<dbReference type="InterPro" id="IPR000073">
    <property type="entry name" value="AB_hydrolase_1"/>
</dbReference>